<dbReference type="Proteomes" id="UP001208771">
    <property type="component" value="Unassembled WGS sequence"/>
</dbReference>
<dbReference type="SUPFAM" id="SSF46785">
    <property type="entry name" value="Winged helix' DNA-binding domain"/>
    <property type="match status" value="1"/>
</dbReference>
<dbReference type="RefSeq" id="WP_306411980.1">
    <property type="nucleotide sequence ID" value="NZ_JANFPI010000004.1"/>
</dbReference>
<evidence type="ECO:0000259" key="5">
    <source>
        <dbReference type="PROSITE" id="PS50931"/>
    </source>
</evidence>
<dbReference type="InterPro" id="IPR000847">
    <property type="entry name" value="LysR_HTH_N"/>
</dbReference>
<dbReference type="GO" id="GO:0019619">
    <property type="term" value="P:3,4-dihydroxybenzoate catabolic process"/>
    <property type="evidence" value="ECO:0007669"/>
    <property type="project" value="InterPro"/>
</dbReference>
<comment type="similarity">
    <text evidence="1">Belongs to the LysR transcriptional regulatory family.</text>
</comment>
<dbReference type="PRINTS" id="PR00039">
    <property type="entry name" value="HTHLYSR"/>
</dbReference>
<dbReference type="GO" id="GO:0003677">
    <property type="term" value="F:DNA binding"/>
    <property type="evidence" value="ECO:0007669"/>
    <property type="project" value="UniProtKB-KW"/>
</dbReference>
<reference evidence="6" key="1">
    <citation type="submission" date="2022-07" db="EMBL/GenBank/DDBJ databases">
        <title>Ectorhizobium quercum gen.nov., sp. nov.</title>
        <authorList>
            <person name="Ma T."/>
            <person name="Li Y."/>
        </authorList>
    </citation>
    <scope>NUCLEOTIDE SEQUENCE</scope>
    <source>
        <strain evidence="6">BDR2-2</strain>
    </source>
</reference>
<dbReference type="Pfam" id="PF03466">
    <property type="entry name" value="LysR_substrate"/>
    <property type="match status" value="1"/>
</dbReference>
<dbReference type="SUPFAM" id="SSF53850">
    <property type="entry name" value="Periplasmic binding protein-like II"/>
    <property type="match status" value="1"/>
</dbReference>
<comment type="caution">
    <text evidence="6">The sequence shown here is derived from an EMBL/GenBank/DDBJ whole genome shotgun (WGS) entry which is preliminary data.</text>
</comment>
<protein>
    <submittedName>
        <fullName evidence="6">Pca operon transcription factor PcaQ</fullName>
    </submittedName>
</protein>
<sequence>MVLPIDPRIKFRHLQSFVEVARQRSVNKAARILHVSQPAVTKTIRELEDILGVVLFEREGRGIRTNSQGDVFLRHAGATLTALRQAVDSVSPDMARSGPPVRVGALPTVSVRIMPKAMSRFLGEGTASPVKIVTGENAVLLEQLRVGDLDLVVGRLAAPEKMTGLSFEHLYSERVLFTVRTGHPLLAAGANVFDRLGDYPVLMPTRNSVIRPIVEQFLITHGVPALPNQIETVSDAFGRAFLSASDAIWIISEGVVAGDIRDGALAVLPLETADTRGPVGLTMRADTLPSMPLALLMQAIRAAAADLSPVPDDRGA</sequence>
<evidence type="ECO:0000313" key="7">
    <source>
        <dbReference type="Proteomes" id="UP001208771"/>
    </source>
</evidence>
<accession>A0AAE3N129</accession>
<gene>
    <name evidence="6" type="primary">pcaQ</name>
    <name evidence="6" type="ORF">NOF55_13875</name>
</gene>
<dbReference type="InterPro" id="IPR005119">
    <property type="entry name" value="LysR_subst-bd"/>
</dbReference>
<dbReference type="Gene3D" id="3.40.190.10">
    <property type="entry name" value="Periplasmic binding protein-like II"/>
    <property type="match status" value="2"/>
</dbReference>
<evidence type="ECO:0000256" key="1">
    <source>
        <dbReference type="ARBA" id="ARBA00009437"/>
    </source>
</evidence>
<dbReference type="GO" id="GO:0003700">
    <property type="term" value="F:DNA-binding transcription factor activity"/>
    <property type="evidence" value="ECO:0007669"/>
    <property type="project" value="InterPro"/>
</dbReference>
<dbReference type="AlphaFoldDB" id="A0AAE3N129"/>
<dbReference type="GO" id="GO:0045893">
    <property type="term" value="P:positive regulation of DNA-templated transcription"/>
    <property type="evidence" value="ECO:0007669"/>
    <property type="project" value="InterPro"/>
</dbReference>
<dbReference type="NCBIfam" id="TIGR02424">
    <property type="entry name" value="TF_pcaQ"/>
    <property type="match status" value="1"/>
</dbReference>
<dbReference type="InterPro" id="IPR012787">
    <property type="entry name" value="TF_PcaQ"/>
</dbReference>
<evidence type="ECO:0000256" key="3">
    <source>
        <dbReference type="ARBA" id="ARBA00023125"/>
    </source>
</evidence>
<keyword evidence="2" id="KW-0805">Transcription regulation</keyword>
<keyword evidence="7" id="KW-1185">Reference proteome</keyword>
<dbReference type="PANTHER" id="PTHR30419">
    <property type="entry name" value="HTH-TYPE TRANSCRIPTIONAL REGULATOR YBHD"/>
    <property type="match status" value="1"/>
</dbReference>
<dbReference type="Gene3D" id="1.10.10.10">
    <property type="entry name" value="Winged helix-like DNA-binding domain superfamily/Winged helix DNA-binding domain"/>
    <property type="match status" value="1"/>
</dbReference>
<dbReference type="EMBL" id="JANFPI010000004">
    <property type="protein sequence ID" value="MCX8998196.1"/>
    <property type="molecule type" value="Genomic_DNA"/>
</dbReference>
<dbReference type="PROSITE" id="PS50931">
    <property type="entry name" value="HTH_LYSR"/>
    <property type="match status" value="1"/>
</dbReference>
<dbReference type="GO" id="GO:0005829">
    <property type="term" value="C:cytosol"/>
    <property type="evidence" value="ECO:0007669"/>
    <property type="project" value="TreeGrafter"/>
</dbReference>
<evidence type="ECO:0000256" key="2">
    <source>
        <dbReference type="ARBA" id="ARBA00023015"/>
    </source>
</evidence>
<organism evidence="6 7">
    <name type="scientific">Ectorhizobium quercum</name>
    <dbReference type="NCBI Taxonomy" id="2965071"/>
    <lineage>
        <taxon>Bacteria</taxon>
        <taxon>Pseudomonadati</taxon>
        <taxon>Pseudomonadota</taxon>
        <taxon>Alphaproteobacteria</taxon>
        <taxon>Hyphomicrobiales</taxon>
        <taxon>Rhizobiaceae</taxon>
        <taxon>Ectorhizobium</taxon>
    </lineage>
</organism>
<evidence type="ECO:0000256" key="4">
    <source>
        <dbReference type="ARBA" id="ARBA00023163"/>
    </source>
</evidence>
<dbReference type="InterPro" id="IPR036388">
    <property type="entry name" value="WH-like_DNA-bd_sf"/>
</dbReference>
<dbReference type="InterPro" id="IPR036390">
    <property type="entry name" value="WH_DNA-bd_sf"/>
</dbReference>
<dbReference type="PANTHER" id="PTHR30419:SF8">
    <property type="entry name" value="NITROGEN ASSIMILATION TRANSCRIPTIONAL ACTIVATOR-RELATED"/>
    <property type="match status" value="1"/>
</dbReference>
<keyword evidence="4" id="KW-0804">Transcription</keyword>
<keyword evidence="3" id="KW-0238">DNA-binding</keyword>
<dbReference type="FunFam" id="1.10.10.10:FF:000001">
    <property type="entry name" value="LysR family transcriptional regulator"/>
    <property type="match status" value="1"/>
</dbReference>
<dbReference type="Pfam" id="PF00126">
    <property type="entry name" value="HTH_1"/>
    <property type="match status" value="1"/>
</dbReference>
<feature type="domain" description="HTH lysR-type" evidence="5">
    <location>
        <begin position="9"/>
        <end position="66"/>
    </location>
</feature>
<proteinExistence type="inferred from homology"/>
<dbReference type="InterPro" id="IPR050950">
    <property type="entry name" value="HTH-type_LysR_regulators"/>
</dbReference>
<evidence type="ECO:0000313" key="6">
    <source>
        <dbReference type="EMBL" id="MCX8998196.1"/>
    </source>
</evidence>
<name>A0AAE3N129_9HYPH</name>